<evidence type="ECO:0000313" key="3">
    <source>
        <dbReference type="Proteomes" id="UP000028653"/>
    </source>
</evidence>
<reference evidence="2 3" key="1">
    <citation type="submission" date="2014-05" db="EMBL/GenBank/DDBJ databases">
        <title>ATOL: Assembling a taxonomically balanced genome-scale reconstruction of the evolutionary history of the Enterobacteriaceae.</title>
        <authorList>
            <person name="Plunkett G.III."/>
            <person name="Neeno-Eckwall E.C."/>
            <person name="Glasner J.D."/>
            <person name="Perna N.T."/>
        </authorList>
    </citation>
    <scope>NUCLEOTIDE SEQUENCE [LARGE SCALE GENOMIC DNA]</scope>
    <source>
        <strain evidence="2 3">ATCC 33320</strain>
    </source>
</reference>
<accession>A0A085GGL9</accession>
<evidence type="ECO:0000256" key="1">
    <source>
        <dbReference type="SAM" id="Phobius"/>
    </source>
</evidence>
<dbReference type="eggNOG" id="ENOG5031BJ4">
    <property type="taxonomic scope" value="Bacteria"/>
</dbReference>
<keyword evidence="1" id="KW-0472">Membrane</keyword>
<dbReference type="GO" id="GO:0016020">
    <property type="term" value="C:membrane"/>
    <property type="evidence" value="ECO:0007669"/>
    <property type="project" value="InterPro"/>
</dbReference>
<sequence>MRGQRWFGVICCFVLFVGVFLSQKLSAANSYPGDRHSEWGLLFFILPGVIASVFSRHGRVIKPLMGAVLASPLCLLIIHFWLSPTRTFWQEMAWMFSAVFWCALGALSYLFVRTLLRRQRR</sequence>
<comment type="caution">
    <text evidence="2">The sequence shown here is derived from an EMBL/GenBank/DDBJ whole genome shotgun (WGS) entry which is preliminary data.</text>
</comment>
<proteinExistence type="predicted"/>
<dbReference type="EMBL" id="JMPI01000022">
    <property type="protein sequence ID" value="KFC82864.1"/>
    <property type="molecule type" value="Genomic_DNA"/>
</dbReference>
<dbReference type="InterPro" id="IPR020368">
    <property type="entry name" value="Uncharacterised_YbjM"/>
</dbReference>
<dbReference type="Proteomes" id="UP000028653">
    <property type="component" value="Unassembled WGS sequence"/>
</dbReference>
<feature type="transmembrane region" description="Helical" evidence="1">
    <location>
        <begin position="94"/>
        <end position="112"/>
    </location>
</feature>
<feature type="transmembrane region" description="Helical" evidence="1">
    <location>
        <begin position="64"/>
        <end position="82"/>
    </location>
</feature>
<dbReference type="OrthoDB" id="6540266at2"/>
<organism evidence="2 3">
    <name type="scientific">Buttiauxella agrestis ATCC 33320</name>
    <dbReference type="NCBI Taxonomy" id="1006004"/>
    <lineage>
        <taxon>Bacteria</taxon>
        <taxon>Pseudomonadati</taxon>
        <taxon>Pseudomonadota</taxon>
        <taxon>Gammaproteobacteria</taxon>
        <taxon>Enterobacterales</taxon>
        <taxon>Enterobacteriaceae</taxon>
        <taxon>Buttiauxella</taxon>
    </lineage>
</organism>
<keyword evidence="1" id="KW-0812">Transmembrane</keyword>
<gene>
    <name evidence="2" type="primary">ybjM</name>
    <name evidence="2" type="ORF">GBAG_1233</name>
</gene>
<protein>
    <submittedName>
        <fullName evidence="2">Inner membrane protein</fullName>
    </submittedName>
</protein>
<dbReference type="RefSeq" id="WP_034494246.1">
    <property type="nucleotide sequence ID" value="NZ_JMPI01000022.1"/>
</dbReference>
<dbReference type="Pfam" id="PF11045">
    <property type="entry name" value="YbjM"/>
    <property type="match status" value="1"/>
</dbReference>
<evidence type="ECO:0000313" key="2">
    <source>
        <dbReference type="EMBL" id="KFC82864.1"/>
    </source>
</evidence>
<keyword evidence="1" id="KW-1133">Transmembrane helix</keyword>
<name>A0A085GGL9_9ENTR</name>
<feature type="transmembrane region" description="Helical" evidence="1">
    <location>
        <begin position="37"/>
        <end position="55"/>
    </location>
</feature>
<dbReference type="AlphaFoldDB" id="A0A085GGL9"/>
<keyword evidence="3" id="KW-1185">Reference proteome</keyword>